<keyword evidence="2 4" id="KW-0808">Transferase</keyword>
<proteinExistence type="predicted"/>
<sequence length="379" mass="41313">MATRITAVIPANTFGGAHNQVLQLREHLQVLGYETTVVLPREPGNAERRLSSAGVRTVLLPLRRPRAGAPASWVRYLWGFPNQVRRLARLFRTQESDLVQAHGLLQLDVALAARIAGKPLVWQLLDTRPPVTLRVVLVPLMYLLSSVVMTTGTTTARSYGLSRKSRSMRLVIPFFPPVPTAALDQLPQPPVGRVTFGCLANMNPQKGLPLLIQAFEKSGVTHHARLLLQGPVPPGHERIPGQLAALRSGLAVENVEIRTQQADIVEFLSETHVLVMGSEPRSEGTPTVILEAMWAGRPVIATRVGGIPELIQHGTTGFLVDPGDAGSMGRYMAQLVEQDSRREGMGAAARREAGLRFSTEATSAAYADAYQEALRRVHT</sequence>
<dbReference type="SUPFAM" id="SSF53756">
    <property type="entry name" value="UDP-Glycosyltransferase/glycogen phosphorylase"/>
    <property type="match status" value="1"/>
</dbReference>
<dbReference type="RefSeq" id="WP_097208645.1">
    <property type="nucleotide sequence ID" value="NZ_JACHXB010000008.1"/>
</dbReference>
<gene>
    <name evidence="4" type="ORF">SAMN06893097_11218</name>
</gene>
<evidence type="ECO:0000256" key="1">
    <source>
        <dbReference type="ARBA" id="ARBA00022676"/>
    </source>
</evidence>
<keyword evidence="5" id="KW-1185">Reference proteome</keyword>
<evidence type="ECO:0000259" key="3">
    <source>
        <dbReference type="Pfam" id="PF13579"/>
    </source>
</evidence>
<dbReference type="PANTHER" id="PTHR12526:SF636">
    <property type="entry name" value="BLL3647 PROTEIN"/>
    <property type="match status" value="1"/>
</dbReference>
<feature type="domain" description="Glycosyltransferase subfamily 4-like N-terminal" evidence="3">
    <location>
        <begin position="15"/>
        <end position="128"/>
    </location>
</feature>
<evidence type="ECO:0000256" key="2">
    <source>
        <dbReference type="ARBA" id="ARBA00022679"/>
    </source>
</evidence>
<dbReference type="CDD" id="cd03801">
    <property type="entry name" value="GT4_PimA-like"/>
    <property type="match status" value="1"/>
</dbReference>
<evidence type="ECO:0000313" key="4">
    <source>
        <dbReference type="EMBL" id="SNX98723.1"/>
    </source>
</evidence>
<keyword evidence="1" id="KW-0328">Glycosyltransferase</keyword>
<dbReference type="AlphaFoldDB" id="A0A285EIN0"/>
<dbReference type="GO" id="GO:0016757">
    <property type="term" value="F:glycosyltransferase activity"/>
    <property type="evidence" value="ECO:0007669"/>
    <property type="project" value="UniProtKB-KW"/>
</dbReference>
<dbReference type="OrthoDB" id="3646807at2"/>
<name>A0A285EIN0_9ACTN</name>
<dbReference type="InterPro" id="IPR028098">
    <property type="entry name" value="Glyco_trans_4-like_N"/>
</dbReference>
<dbReference type="EMBL" id="OBDO01000012">
    <property type="protein sequence ID" value="SNX98723.1"/>
    <property type="molecule type" value="Genomic_DNA"/>
</dbReference>
<protein>
    <submittedName>
        <fullName evidence="4">Glycosyltransferase involved in cell wall bisynthesis</fullName>
    </submittedName>
</protein>
<dbReference type="Pfam" id="PF13579">
    <property type="entry name" value="Glyco_trans_4_4"/>
    <property type="match status" value="1"/>
</dbReference>
<dbReference type="Pfam" id="PF13692">
    <property type="entry name" value="Glyco_trans_1_4"/>
    <property type="match status" value="1"/>
</dbReference>
<accession>A0A285EIN0</accession>
<reference evidence="4 5" key="1">
    <citation type="submission" date="2017-09" db="EMBL/GenBank/DDBJ databases">
        <authorList>
            <person name="Ehlers B."/>
            <person name="Leendertz F.H."/>
        </authorList>
    </citation>
    <scope>NUCLEOTIDE SEQUENCE [LARGE SCALE GENOMIC DNA]</scope>
    <source>
        <strain evidence="4 5">DSM 46844</strain>
    </source>
</reference>
<organism evidence="4 5">
    <name type="scientific">Geodermatophilus sabuli</name>
    <dbReference type="NCBI Taxonomy" id="1564158"/>
    <lineage>
        <taxon>Bacteria</taxon>
        <taxon>Bacillati</taxon>
        <taxon>Actinomycetota</taxon>
        <taxon>Actinomycetes</taxon>
        <taxon>Geodermatophilales</taxon>
        <taxon>Geodermatophilaceae</taxon>
        <taxon>Geodermatophilus</taxon>
    </lineage>
</organism>
<dbReference type="Proteomes" id="UP000219514">
    <property type="component" value="Unassembled WGS sequence"/>
</dbReference>
<dbReference type="PANTHER" id="PTHR12526">
    <property type="entry name" value="GLYCOSYLTRANSFERASE"/>
    <property type="match status" value="1"/>
</dbReference>
<dbReference type="Gene3D" id="3.40.50.2000">
    <property type="entry name" value="Glycogen Phosphorylase B"/>
    <property type="match status" value="2"/>
</dbReference>
<evidence type="ECO:0000313" key="5">
    <source>
        <dbReference type="Proteomes" id="UP000219514"/>
    </source>
</evidence>